<gene>
    <name evidence="1" type="ORF">OG515_15745</name>
</gene>
<protein>
    <recommendedName>
        <fullName evidence="3">Lipoprotein</fullName>
    </recommendedName>
</protein>
<name>A0ABZ1XJ71_9ACTN</name>
<dbReference type="Proteomes" id="UP001432060">
    <property type="component" value="Chromosome"/>
</dbReference>
<proteinExistence type="predicted"/>
<dbReference type="RefSeq" id="WP_329399289.1">
    <property type="nucleotide sequence ID" value="NZ_CP109019.1"/>
</dbReference>
<sequence>MVLTGTLVLVGCADGDSVPNLPKSICWNGEFAGRSVEPLLPKGDKAQVKMPEAATFDVFEHQSSTYCSVFVDGGRAHGRESFRAWAQRRSSGKGTGWNHWGPSTNPVPVGDEGFLWAKGASSVILCERPDLPRGNRFRLLKEQKYVELALVAEDAPDTRQTRETLTALLKQYVQFAKRELKCANGV</sequence>
<organism evidence="1 2">
    <name type="scientific">Streptomyces melanogenes</name>
    <dbReference type="NCBI Taxonomy" id="67326"/>
    <lineage>
        <taxon>Bacteria</taxon>
        <taxon>Bacillati</taxon>
        <taxon>Actinomycetota</taxon>
        <taxon>Actinomycetes</taxon>
        <taxon>Kitasatosporales</taxon>
        <taxon>Streptomycetaceae</taxon>
        <taxon>Streptomyces</taxon>
    </lineage>
</organism>
<evidence type="ECO:0008006" key="3">
    <source>
        <dbReference type="Google" id="ProtNLM"/>
    </source>
</evidence>
<accession>A0ABZ1XJ71</accession>
<reference evidence="1" key="1">
    <citation type="submission" date="2022-10" db="EMBL/GenBank/DDBJ databases">
        <title>The complete genomes of actinobacterial strains from the NBC collection.</title>
        <authorList>
            <person name="Joergensen T.S."/>
            <person name="Alvarez Arevalo M."/>
            <person name="Sterndorff E.B."/>
            <person name="Faurdal D."/>
            <person name="Vuksanovic O."/>
            <person name="Mourched A.-S."/>
            <person name="Charusanti P."/>
            <person name="Shaw S."/>
            <person name="Blin K."/>
            <person name="Weber T."/>
        </authorList>
    </citation>
    <scope>NUCLEOTIDE SEQUENCE</scope>
    <source>
        <strain evidence="1">NBC_00668</strain>
    </source>
</reference>
<evidence type="ECO:0000313" key="2">
    <source>
        <dbReference type="Proteomes" id="UP001432060"/>
    </source>
</evidence>
<evidence type="ECO:0000313" key="1">
    <source>
        <dbReference type="EMBL" id="WUT83553.1"/>
    </source>
</evidence>
<dbReference type="EMBL" id="CP109019">
    <property type="protein sequence ID" value="WUT83553.1"/>
    <property type="molecule type" value="Genomic_DNA"/>
</dbReference>
<keyword evidence="2" id="KW-1185">Reference proteome</keyword>